<evidence type="ECO:0000313" key="2">
    <source>
        <dbReference type="Proteomes" id="UP001165063"/>
    </source>
</evidence>
<keyword evidence="2" id="KW-1185">Reference proteome</keyword>
<comment type="caution">
    <text evidence="1">The sequence shown here is derived from an EMBL/GenBank/DDBJ whole genome shotgun (WGS) entry which is preliminary data.</text>
</comment>
<evidence type="ECO:0000313" key="1">
    <source>
        <dbReference type="EMBL" id="GMG48739.1"/>
    </source>
</evidence>
<accession>A0A9W6Z5N8</accession>
<dbReference type="AlphaFoldDB" id="A0A9W6Z5N8"/>
<proteinExistence type="predicted"/>
<protein>
    <submittedName>
        <fullName evidence="1">Unnamed protein product</fullName>
    </submittedName>
</protein>
<name>A0A9W6Z5N8_AMBMO</name>
<sequence>MHAISGWVAYSAVLEFDISFYPSEVILTKAKLKRKLEDSRKNRETIQSQLISWIHERRYESVDVVRSNRRMSKCPYKGKISNRLTMKHSIIHRCCSFQAPEILLKTLNSARIASSQQLQEEGISKIAKIELDS</sequence>
<gene>
    <name evidence="1" type="ORF">Amon01_000704100</name>
</gene>
<dbReference type="Proteomes" id="UP001165063">
    <property type="component" value="Unassembled WGS sequence"/>
</dbReference>
<reference evidence="1" key="1">
    <citation type="submission" date="2023-04" db="EMBL/GenBank/DDBJ databases">
        <title>Ambrosiozyma monospora NBRC 1965.</title>
        <authorList>
            <person name="Ichikawa N."/>
            <person name="Sato H."/>
            <person name="Tonouchi N."/>
        </authorList>
    </citation>
    <scope>NUCLEOTIDE SEQUENCE</scope>
    <source>
        <strain evidence="1">NBRC 1965</strain>
    </source>
</reference>
<organism evidence="1 2">
    <name type="scientific">Ambrosiozyma monospora</name>
    <name type="common">Yeast</name>
    <name type="synonym">Endomycopsis monosporus</name>
    <dbReference type="NCBI Taxonomy" id="43982"/>
    <lineage>
        <taxon>Eukaryota</taxon>
        <taxon>Fungi</taxon>
        <taxon>Dikarya</taxon>
        <taxon>Ascomycota</taxon>
        <taxon>Saccharomycotina</taxon>
        <taxon>Pichiomycetes</taxon>
        <taxon>Pichiales</taxon>
        <taxon>Pichiaceae</taxon>
        <taxon>Ambrosiozyma</taxon>
    </lineage>
</organism>
<dbReference type="EMBL" id="BSXU01004907">
    <property type="protein sequence ID" value="GMG48739.1"/>
    <property type="molecule type" value="Genomic_DNA"/>
</dbReference>